<evidence type="ECO:0000313" key="2">
    <source>
        <dbReference type="EMBL" id="MCL6729813.1"/>
    </source>
</evidence>
<comment type="caution">
    <text evidence="2">The sequence shown here is derived from an EMBL/GenBank/DDBJ whole genome shotgun (WGS) entry which is preliminary data.</text>
</comment>
<proteinExistence type="predicted"/>
<dbReference type="EMBL" id="JAMGBE010000002">
    <property type="protein sequence ID" value="MCL6729813.1"/>
    <property type="molecule type" value="Genomic_DNA"/>
</dbReference>
<dbReference type="Proteomes" id="UP001165342">
    <property type="component" value="Unassembled WGS sequence"/>
</dbReference>
<keyword evidence="1" id="KW-0472">Membrane</keyword>
<accession>A0ABT0S1T8</accession>
<dbReference type="RefSeq" id="WP_249831285.1">
    <property type="nucleotide sequence ID" value="NZ_JAMGBE010000002.1"/>
</dbReference>
<feature type="transmembrane region" description="Helical" evidence="1">
    <location>
        <begin position="139"/>
        <end position="158"/>
    </location>
</feature>
<evidence type="ECO:0000256" key="1">
    <source>
        <dbReference type="SAM" id="Phobius"/>
    </source>
</evidence>
<name>A0ABT0S1T8_9SPHN</name>
<protein>
    <submittedName>
        <fullName evidence="2">Uncharacterized protein</fullName>
    </submittedName>
</protein>
<keyword evidence="3" id="KW-1185">Reference proteome</keyword>
<gene>
    <name evidence="2" type="ORF">LZ538_07055</name>
</gene>
<keyword evidence="1" id="KW-1133">Transmembrane helix</keyword>
<reference evidence="2" key="1">
    <citation type="submission" date="2022-05" db="EMBL/GenBank/DDBJ databases">
        <authorList>
            <person name="Jo J.-H."/>
            <person name="Im W.-T."/>
        </authorList>
    </citation>
    <scope>NUCLEOTIDE SEQUENCE</scope>
    <source>
        <strain evidence="2">SE220</strain>
    </source>
</reference>
<sequence>MEIESPSNVRESAVSGEDVAEGLMLVRASTLKIIRLQLAMERHDRRGVLEAVDDLVALDRRLQDCLAHMPADGDRLMFRHELDTESALLNREKLSLAAEVLCRPADLLVEPTEVADDDWLGPRDLPMEQHQEPRKRRRLLALALPALAAGLAAGAYAISLDQAASWLAQAAGLLS</sequence>
<keyword evidence="1" id="KW-0812">Transmembrane</keyword>
<evidence type="ECO:0000313" key="3">
    <source>
        <dbReference type="Proteomes" id="UP001165342"/>
    </source>
</evidence>
<organism evidence="2 3">
    <name type="scientific">Sphingomonas hankyongi</name>
    <dbReference type="NCBI Taxonomy" id="2908209"/>
    <lineage>
        <taxon>Bacteria</taxon>
        <taxon>Pseudomonadati</taxon>
        <taxon>Pseudomonadota</taxon>
        <taxon>Alphaproteobacteria</taxon>
        <taxon>Sphingomonadales</taxon>
        <taxon>Sphingomonadaceae</taxon>
        <taxon>Sphingomonas</taxon>
    </lineage>
</organism>